<name>A0A517W4M5_9PLAN</name>
<sequence length="153" mass="16314">MVQARGIIIGLLLFTMLILSNGCGGSGPEMARVKGQVLLNGEPVPGGKVMFNPVAIGDTTEAKGRPAMGSVDSNGGFTLTTYESGDGAVVGMHQVDYLSPDNEDLEEDGDAKVAQWFKNKKIFVPADLKFEIVSGSNEIKLELNERSGKARKR</sequence>
<dbReference type="Proteomes" id="UP000318704">
    <property type="component" value="Chromosome"/>
</dbReference>
<evidence type="ECO:0000313" key="2">
    <source>
        <dbReference type="EMBL" id="QDU12099.1"/>
    </source>
</evidence>
<evidence type="ECO:0000313" key="4">
    <source>
        <dbReference type="Proteomes" id="UP000318704"/>
    </source>
</evidence>
<proteinExistence type="predicted"/>
<gene>
    <name evidence="1" type="ORF">V144x_57140</name>
    <name evidence="2" type="ORF">V202x_55240</name>
</gene>
<evidence type="ECO:0000313" key="1">
    <source>
        <dbReference type="EMBL" id="QDU00201.1"/>
    </source>
</evidence>
<keyword evidence="3" id="KW-1185">Reference proteome</keyword>
<dbReference type="KEGG" id="gaw:V144x_57140"/>
<accession>A0A517X3N5</accession>
<dbReference type="EMBL" id="CP037920">
    <property type="protein sequence ID" value="QDU00201.1"/>
    <property type="molecule type" value="Genomic_DNA"/>
</dbReference>
<dbReference type="AlphaFoldDB" id="A0A517W4M5"/>
<dbReference type="RefSeq" id="WP_144990349.1">
    <property type="nucleotide sequence ID" value="NZ_CP037422.1"/>
</dbReference>
<accession>A0A517W4M5</accession>
<dbReference type="EMBL" id="CP037422">
    <property type="protein sequence ID" value="QDU12099.1"/>
    <property type="molecule type" value="Genomic_DNA"/>
</dbReference>
<dbReference type="OrthoDB" id="287457at2"/>
<protein>
    <recommendedName>
        <fullName evidence="5">Carboxypeptidase regulatory-like domain-containing protein</fullName>
    </recommendedName>
</protein>
<dbReference type="Proteomes" id="UP000318384">
    <property type="component" value="Chromosome"/>
</dbReference>
<evidence type="ECO:0008006" key="5">
    <source>
        <dbReference type="Google" id="ProtNLM"/>
    </source>
</evidence>
<evidence type="ECO:0000313" key="3">
    <source>
        <dbReference type="Proteomes" id="UP000318384"/>
    </source>
</evidence>
<organism evidence="1 4">
    <name type="scientific">Gimesia aquarii</name>
    <dbReference type="NCBI Taxonomy" id="2527964"/>
    <lineage>
        <taxon>Bacteria</taxon>
        <taxon>Pseudomonadati</taxon>
        <taxon>Planctomycetota</taxon>
        <taxon>Planctomycetia</taxon>
        <taxon>Planctomycetales</taxon>
        <taxon>Planctomycetaceae</taxon>
        <taxon>Gimesia</taxon>
    </lineage>
</organism>
<reference evidence="3 4" key="1">
    <citation type="submission" date="2019-03" db="EMBL/GenBank/DDBJ databases">
        <title>Deep-cultivation of Planctomycetes and their phenomic and genomic characterization uncovers novel biology.</title>
        <authorList>
            <person name="Wiegand S."/>
            <person name="Jogler M."/>
            <person name="Boedeker C."/>
            <person name="Pinto D."/>
            <person name="Vollmers J."/>
            <person name="Rivas-Marin E."/>
            <person name="Kohn T."/>
            <person name="Peeters S.H."/>
            <person name="Heuer A."/>
            <person name="Rast P."/>
            <person name="Oberbeckmann S."/>
            <person name="Bunk B."/>
            <person name="Jeske O."/>
            <person name="Meyerdierks A."/>
            <person name="Storesund J.E."/>
            <person name="Kallscheuer N."/>
            <person name="Luecker S."/>
            <person name="Lage O.M."/>
            <person name="Pohl T."/>
            <person name="Merkel B.J."/>
            <person name="Hornburger P."/>
            <person name="Mueller R.-W."/>
            <person name="Bruemmer F."/>
            <person name="Labrenz M."/>
            <person name="Spormann A.M."/>
            <person name="Op den Camp H."/>
            <person name="Overmann J."/>
            <person name="Amann R."/>
            <person name="Jetten M.S.M."/>
            <person name="Mascher T."/>
            <person name="Medema M.H."/>
            <person name="Devos D.P."/>
            <person name="Kaster A.-K."/>
            <person name="Ovreas L."/>
            <person name="Rohde M."/>
            <person name="Galperin M.Y."/>
            <person name="Jogler C."/>
        </authorList>
    </citation>
    <scope>NUCLEOTIDE SEQUENCE [LARGE SCALE GENOMIC DNA]</scope>
    <source>
        <strain evidence="1 4">V144</strain>
        <strain evidence="2 3">V202</strain>
    </source>
</reference>